<evidence type="ECO:0000256" key="3">
    <source>
        <dbReference type="ARBA" id="ARBA00022989"/>
    </source>
</evidence>
<keyword evidence="3 5" id="KW-1133">Transmembrane helix</keyword>
<feature type="transmembrane region" description="Helical" evidence="5">
    <location>
        <begin position="429"/>
        <end position="449"/>
    </location>
</feature>
<gene>
    <name evidence="6" type="ORF">WHR41_05974</name>
</gene>
<dbReference type="EMBL" id="JAAQHG020000018">
    <property type="protein sequence ID" value="KAL1585693.1"/>
    <property type="molecule type" value="Genomic_DNA"/>
</dbReference>
<organism evidence="6 7">
    <name type="scientific">Cladosporium halotolerans</name>
    <dbReference type="NCBI Taxonomy" id="1052096"/>
    <lineage>
        <taxon>Eukaryota</taxon>
        <taxon>Fungi</taxon>
        <taxon>Dikarya</taxon>
        <taxon>Ascomycota</taxon>
        <taxon>Pezizomycotina</taxon>
        <taxon>Dothideomycetes</taxon>
        <taxon>Dothideomycetidae</taxon>
        <taxon>Cladosporiales</taxon>
        <taxon>Cladosporiaceae</taxon>
        <taxon>Cladosporium</taxon>
    </lineage>
</organism>
<dbReference type="GO" id="GO:0005886">
    <property type="term" value="C:plasma membrane"/>
    <property type="evidence" value="ECO:0007669"/>
    <property type="project" value="UniProtKB-SubCell"/>
</dbReference>
<sequence length="522" mass="60080">MEAYGEDHEGLRNYMRSFGDSSISVELIEVFKNTKGTPTVVNEPYSDCKLLKKYLCKKAPKHQTIRVLSIARMSGPLMRLLGSKYEMDYELWTAHFQLSDREWFACPLVDQGARRFSYFNLSCVDFRKTTPKTPQAYQFNQKLSHTMRLMRLLDVRSSHSRQINPHQLSLGSRVYVVRQISGYIRRDKGLWTFIYMCYSYTDISDAHLDTEIPGNTQPHLSSWITEFLNVNSPDELVADLQEDGFGFVQRVLREIKSTWKLLLNDMEAFLEDMNEDYNDEELINAATWLHRQFISNLDYCQRQLLYHQRYITYLTDAPIQEGLFLAPGIFTKDLTQESDALHIMNKRLVNLRSRTTDMLDTVLSLSTVKQARFAREIATLQREDAITTFNQGESVRRLTILNMVYLPATFIATIFGMNVAENAESHWRLWTFALSSILLTACTLCLAFFKIASTAKDQTVMQLTTGQTQTKDSLSTDAGVINPMAGEDEESLANTFRQWVAKLGAVRVVSQSSSNLHTRRPR</sequence>
<dbReference type="GeneID" id="96007417"/>
<dbReference type="InterPro" id="IPR045863">
    <property type="entry name" value="CorA_TM1_TM2"/>
</dbReference>
<comment type="caution">
    <text evidence="6">The sequence shown here is derived from an EMBL/GenBank/DDBJ whole genome shotgun (WGS) entry which is preliminary data.</text>
</comment>
<evidence type="ECO:0000256" key="4">
    <source>
        <dbReference type="ARBA" id="ARBA00023136"/>
    </source>
</evidence>
<feature type="transmembrane region" description="Helical" evidence="5">
    <location>
        <begin position="398"/>
        <end position="417"/>
    </location>
</feature>
<evidence type="ECO:0000313" key="7">
    <source>
        <dbReference type="Proteomes" id="UP000803884"/>
    </source>
</evidence>
<evidence type="ECO:0000313" key="6">
    <source>
        <dbReference type="EMBL" id="KAL1585693.1"/>
    </source>
</evidence>
<dbReference type="InterPro" id="IPR002523">
    <property type="entry name" value="MgTranspt_CorA/ZnTranspt_ZntB"/>
</dbReference>
<comment type="subcellular location">
    <subcellularLocation>
        <location evidence="1">Cell membrane</location>
        <topology evidence="1">Multi-pass membrane protein</topology>
    </subcellularLocation>
</comment>
<dbReference type="GO" id="GO:0015087">
    <property type="term" value="F:cobalt ion transmembrane transporter activity"/>
    <property type="evidence" value="ECO:0007669"/>
    <property type="project" value="TreeGrafter"/>
</dbReference>
<dbReference type="AlphaFoldDB" id="A0AB34KQZ9"/>
<dbReference type="RefSeq" id="XP_069228799.1">
    <property type="nucleotide sequence ID" value="XM_069374579.1"/>
</dbReference>
<evidence type="ECO:0000256" key="1">
    <source>
        <dbReference type="ARBA" id="ARBA00004651"/>
    </source>
</evidence>
<accession>A0AB34KQZ9</accession>
<dbReference type="GO" id="GO:0015095">
    <property type="term" value="F:magnesium ion transmembrane transporter activity"/>
    <property type="evidence" value="ECO:0007669"/>
    <property type="project" value="TreeGrafter"/>
</dbReference>
<dbReference type="SUPFAM" id="SSF144083">
    <property type="entry name" value="Magnesium transport protein CorA, transmembrane region"/>
    <property type="match status" value="1"/>
</dbReference>
<reference evidence="6 7" key="1">
    <citation type="journal article" date="2020" name="Microbiol. Resour. Announc.">
        <title>Draft Genome Sequence of a Cladosporium Species Isolated from the Mesophotic Ascidian Didemnum maculosum.</title>
        <authorList>
            <person name="Gioti A."/>
            <person name="Siaperas R."/>
            <person name="Nikolaivits E."/>
            <person name="Le Goff G."/>
            <person name="Ouazzani J."/>
            <person name="Kotoulas G."/>
            <person name="Topakas E."/>
        </authorList>
    </citation>
    <scope>NUCLEOTIDE SEQUENCE [LARGE SCALE GENOMIC DNA]</scope>
    <source>
        <strain evidence="6 7">TM138-S3</strain>
    </source>
</reference>
<dbReference type="GO" id="GO:0050897">
    <property type="term" value="F:cobalt ion binding"/>
    <property type="evidence" value="ECO:0007669"/>
    <property type="project" value="TreeGrafter"/>
</dbReference>
<dbReference type="PANTHER" id="PTHR46494">
    <property type="entry name" value="CORA FAMILY METAL ION TRANSPORTER (EUROFUNG)"/>
    <property type="match status" value="1"/>
</dbReference>
<protein>
    <submittedName>
        <fullName evidence="6">Uncharacterized protein</fullName>
    </submittedName>
</protein>
<dbReference type="GO" id="GO:0000287">
    <property type="term" value="F:magnesium ion binding"/>
    <property type="evidence" value="ECO:0007669"/>
    <property type="project" value="TreeGrafter"/>
</dbReference>
<dbReference type="Gene3D" id="1.20.58.340">
    <property type="entry name" value="Magnesium transport protein CorA, transmembrane region"/>
    <property type="match status" value="1"/>
</dbReference>
<dbReference type="Proteomes" id="UP000803884">
    <property type="component" value="Unassembled WGS sequence"/>
</dbReference>
<keyword evidence="4 5" id="KW-0472">Membrane</keyword>
<proteinExistence type="predicted"/>
<keyword evidence="7" id="KW-1185">Reference proteome</keyword>
<name>A0AB34KQZ9_9PEZI</name>
<dbReference type="Pfam" id="PF01544">
    <property type="entry name" value="CorA"/>
    <property type="match status" value="1"/>
</dbReference>
<evidence type="ECO:0000256" key="5">
    <source>
        <dbReference type="SAM" id="Phobius"/>
    </source>
</evidence>
<evidence type="ECO:0000256" key="2">
    <source>
        <dbReference type="ARBA" id="ARBA00022692"/>
    </source>
</evidence>
<keyword evidence="2 5" id="KW-0812">Transmembrane</keyword>
<dbReference type="PANTHER" id="PTHR46494:SF1">
    <property type="entry name" value="CORA FAMILY METAL ION TRANSPORTER (EUROFUNG)"/>
    <property type="match status" value="1"/>
</dbReference>